<reference evidence="1 2" key="1">
    <citation type="submission" date="2018-08" db="EMBL/GenBank/DDBJ databases">
        <title>Mountain-cultivated ginseng endophyte, Burkholderia stabilis and its activity against ginseng root rot disease.</title>
        <authorList>
            <person name="Tapan Kumar M."/>
            <person name="Bae H."/>
            <person name="Shanmugam G."/>
            <person name="Jeon J."/>
        </authorList>
    </citation>
    <scope>NUCLEOTIDE SEQUENCE [LARGE SCALE GENOMIC DNA]</scope>
    <source>
        <strain evidence="1 2">EB159</strain>
    </source>
</reference>
<sequence>MLLTGGEFGHGLTVWIDSELYFYTVLREIQVLREVRRDRAGSDAIPRRPDAGLSAATVHPVCVSTFEY</sequence>
<comment type="caution">
    <text evidence="1">The sequence shown here is derived from an EMBL/GenBank/DDBJ whole genome shotgun (WGS) entry which is preliminary data.</text>
</comment>
<gene>
    <name evidence="1" type="ORF">D1006_16425</name>
</gene>
<dbReference type="Proteomes" id="UP000289650">
    <property type="component" value="Unassembled WGS sequence"/>
</dbReference>
<evidence type="ECO:0000313" key="2">
    <source>
        <dbReference type="Proteomes" id="UP000289650"/>
    </source>
</evidence>
<accession>A0A4Q2AW86</accession>
<protein>
    <submittedName>
        <fullName evidence="1">Sodium:proton symporter</fullName>
    </submittedName>
</protein>
<organism evidence="1 2">
    <name type="scientific">Burkholderia stabilis</name>
    <dbReference type="NCBI Taxonomy" id="95485"/>
    <lineage>
        <taxon>Bacteria</taxon>
        <taxon>Pseudomonadati</taxon>
        <taxon>Pseudomonadota</taxon>
        <taxon>Betaproteobacteria</taxon>
        <taxon>Burkholderiales</taxon>
        <taxon>Burkholderiaceae</taxon>
        <taxon>Burkholderia</taxon>
        <taxon>Burkholderia cepacia complex</taxon>
    </lineage>
</organism>
<dbReference type="AlphaFoldDB" id="A0A4Q2AW86"/>
<dbReference type="OrthoDB" id="9022271at2"/>
<evidence type="ECO:0000313" key="1">
    <source>
        <dbReference type="EMBL" id="RXV74205.1"/>
    </source>
</evidence>
<proteinExistence type="predicted"/>
<name>A0A4Q2AW86_9BURK</name>
<dbReference type="EMBL" id="QWEX01000001">
    <property type="protein sequence ID" value="RXV74205.1"/>
    <property type="molecule type" value="Genomic_DNA"/>
</dbReference>